<dbReference type="CDD" id="cd17278">
    <property type="entry name" value="RMtype1_S_LdeBORF1052P-TRD2-CR2"/>
    <property type="match status" value="1"/>
</dbReference>
<dbReference type="EMBL" id="JAKKWZ010000010">
    <property type="protein sequence ID" value="MCG0339791.1"/>
    <property type="molecule type" value="Genomic_DNA"/>
</dbReference>
<dbReference type="PANTHER" id="PTHR30408">
    <property type="entry name" value="TYPE-1 RESTRICTION ENZYME ECOKI SPECIFICITY PROTEIN"/>
    <property type="match status" value="1"/>
</dbReference>
<dbReference type="PANTHER" id="PTHR30408:SF13">
    <property type="entry name" value="TYPE I RESTRICTION ENZYME HINDI SPECIFICITY SUBUNIT"/>
    <property type="match status" value="1"/>
</dbReference>
<gene>
    <name evidence="5" type="ORF">L4X52_07285</name>
</gene>
<protein>
    <submittedName>
        <fullName evidence="5">Restriction endonuclease subunit S</fullName>
        <ecNumber evidence="5">3.1.21.-</ecNumber>
    </submittedName>
</protein>
<evidence type="ECO:0000256" key="1">
    <source>
        <dbReference type="ARBA" id="ARBA00010923"/>
    </source>
</evidence>
<dbReference type="SUPFAM" id="SSF116734">
    <property type="entry name" value="DNA methylase specificity domain"/>
    <property type="match status" value="2"/>
</dbReference>
<dbReference type="InterPro" id="IPR000055">
    <property type="entry name" value="Restrct_endonuc_typeI_TRD"/>
</dbReference>
<dbReference type="InterPro" id="IPR044946">
    <property type="entry name" value="Restrct_endonuc_typeI_TRD_sf"/>
</dbReference>
<name>A0AAW5APR4_PHOVU</name>
<keyword evidence="5" id="KW-0378">Hydrolase</keyword>
<proteinExistence type="inferred from homology"/>
<dbReference type="RefSeq" id="WP_237471930.1">
    <property type="nucleotide sequence ID" value="NZ_JAKKWZ010000010.1"/>
</dbReference>
<comment type="caution">
    <text evidence="5">The sequence shown here is derived from an EMBL/GenBank/DDBJ whole genome shotgun (WGS) entry which is preliminary data.</text>
</comment>
<keyword evidence="5" id="KW-0540">Nuclease</keyword>
<dbReference type="GO" id="GO:0003677">
    <property type="term" value="F:DNA binding"/>
    <property type="evidence" value="ECO:0007669"/>
    <property type="project" value="UniProtKB-KW"/>
</dbReference>
<keyword evidence="5" id="KW-0255">Endonuclease</keyword>
<keyword evidence="2" id="KW-0680">Restriction system</keyword>
<feature type="domain" description="Type I restriction modification DNA specificity" evidence="4">
    <location>
        <begin position="261"/>
        <end position="431"/>
    </location>
</feature>
<dbReference type="AlphaFoldDB" id="A0AAW5APR4"/>
<dbReference type="Proteomes" id="UP001201179">
    <property type="component" value="Unassembled WGS sequence"/>
</dbReference>
<comment type="similarity">
    <text evidence="1">Belongs to the type-I restriction system S methylase family.</text>
</comment>
<evidence type="ECO:0000313" key="6">
    <source>
        <dbReference type="Proteomes" id="UP001201179"/>
    </source>
</evidence>
<evidence type="ECO:0000313" key="5">
    <source>
        <dbReference type="EMBL" id="MCG0339791.1"/>
    </source>
</evidence>
<dbReference type="GO" id="GO:0004519">
    <property type="term" value="F:endonuclease activity"/>
    <property type="evidence" value="ECO:0007669"/>
    <property type="project" value="UniProtKB-KW"/>
</dbReference>
<evidence type="ECO:0000256" key="2">
    <source>
        <dbReference type="ARBA" id="ARBA00022747"/>
    </source>
</evidence>
<dbReference type="GO" id="GO:0009307">
    <property type="term" value="P:DNA restriction-modification system"/>
    <property type="evidence" value="ECO:0007669"/>
    <property type="project" value="UniProtKB-KW"/>
</dbReference>
<evidence type="ECO:0000259" key="4">
    <source>
        <dbReference type="Pfam" id="PF01420"/>
    </source>
</evidence>
<dbReference type="InterPro" id="IPR052021">
    <property type="entry name" value="Type-I_RS_S_subunit"/>
</dbReference>
<reference evidence="5" key="1">
    <citation type="submission" date="2022-01" db="EMBL/GenBank/DDBJ databases">
        <authorList>
            <person name="Mingchao X."/>
        </authorList>
    </citation>
    <scope>NUCLEOTIDE SEQUENCE</scope>
    <source>
        <strain evidence="5">Bv4372</strain>
    </source>
</reference>
<dbReference type="Pfam" id="PF01420">
    <property type="entry name" value="Methylase_S"/>
    <property type="match status" value="1"/>
</dbReference>
<dbReference type="GO" id="GO:0016787">
    <property type="term" value="F:hydrolase activity"/>
    <property type="evidence" value="ECO:0007669"/>
    <property type="project" value="UniProtKB-KW"/>
</dbReference>
<evidence type="ECO:0000256" key="3">
    <source>
        <dbReference type="ARBA" id="ARBA00023125"/>
    </source>
</evidence>
<accession>A0AAW5APR4</accession>
<dbReference type="EC" id="3.1.21.-" evidence="5"/>
<sequence>MITMAIDNKDKKVLKSSIEREQNEVACSAECEKIKGSKNLNVPHLRFPEFSEEWEICKVSELLDFYSTNSLSWEQLEYGTKAIMNLHYGLIHVGLPTMVDLTRDNLPNIKEDNMPKNFELCKEGDVAFADASEDTNEVAKPIEFFDLAGKNIVCGLHTIHGRDNKNKTVIGFKGYAFSSSAFHNQIRRIAQGTKIYSISTKNFSECFIGIPSKVEQTKIATLLRLIDERIATQNKIIEDLKKLKSAISKHLFARKDLLETTICLSNIATLKNGYAFQSGKYNALGKWKILTITNVSGERYINDEDYNCIINLPNDIQDHQVLKEGDILISLTGNVGRVSLCKDGDYLLNQRVGLLQLAKNVNQEFLYQILSSQRFENSMIACGQGAAQMNIGKGDVESYVLPYSSNVNNILLVAKILHSYDEYIINEQRKLTLLTMQKQYFLAQMFI</sequence>
<dbReference type="Gene3D" id="3.90.220.20">
    <property type="entry name" value="DNA methylase specificity domains"/>
    <property type="match status" value="2"/>
</dbReference>
<organism evidence="5 6">
    <name type="scientific">Phocaeicola vulgatus</name>
    <name type="common">Bacteroides vulgatus</name>
    <dbReference type="NCBI Taxonomy" id="821"/>
    <lineage>
        <taxon>Bacteria</taxon>
        <taxon>Pseudomonadati</taxon>
        <taxon>Bacteroidota</taxon>
        <taxon>Bacteroidia</taxon>
        <taxon>Bacteroidales</taxon>
        <taxon>Bacteroidaceae</taxon>
        <taxon>Phocaeicola</taxon>
    </lineage>
</organism>
<keyword evidence="3" id="KW-0238">DNA-binding</keyword>